<keyword evidence="3" id="KW-0808">Transferase</keyword>
<sequence>MLRVVCIALLLCMSPSSAAQQQKAPTVLFPSRNDAPPPAAPVPFAERKPLKTNDTMTGFNGPSAAERCIAQCNDSARQCRADRPSEASCSSRAAPRGKRCNDVQNPAQCANCMAQVFDCTQPKRRHSLRTAQARLPARLHQLNPRTRMAATLYHTPSTAALVVHWLLIELDVAHVLHPLDFECGEQKAPAYLAINPAGVVPTLVLDGQVLTEAAAIVMHLADLYPHAGLAPPVATSERAAYYRWMFFCANTLQPAYRAWFYPHEPAGAAHGDAAQTQARNRIRSGLDPGRCASAGARAVSARADAIGRRFHADHVDALVAQHAASDRYLAGVEGACAAYEGASGVSGNLSPRGPDGLDLNPQPQTLKFRLHNLYRGRSTAFAT</sequence>
<dbReference type="AlphaFoldDB" id="A0A1C3NMV6"/>
<dbReference type="SUPFAM" id="SSF52833">
    <property type="entry name" value="Thioredoxin-like"/>
    <property type="match status" value="1"/>
</dbReference>
<dbReference type="PANTHER" id="PTHR44051">
    <property type="entry name" value="GLUTATHIONE S-TRANSFERASE-RELATED"/>
    <property type="match status" value="1"/>
</dbReference>
<dbReference type="InterPro" id="IPR040079">
    <property type="entry name" value="Glutathione_S-Trfase"/>
</dbReference>
<dbReference type="PROSITE" id="PS50404">
    <property type="entry name" value="GST_NTER"/>
    <property type="match status" value="1"/>
</dbReference>
<dbReference type="Gene3D" id="1.20.1050.10">
    <property type="match status" value="1"/>
</dbReference>
<name>A0A1C3NMV6_9XANT</name>
<organism evidence="3 4">
    <name type="scientific">Xanthomonas bromi</name>
    <dbReference type="NCBI Taxonomy" id="56449"/>
    <lineage>
        <taxon>Bacteria</taxon>
        <taxon>Pseudomonadati</taxon>
        <taxon>Pseudomonadota</taxon>
        <taxon>Gammaproteobacteria</taxon>
        <taxon>Lysobacterales</taxon>
        <taxon>Lysobacteraceae</taxon>
        <taxon>Xanthomonas</taxon>
    </lineage>
</organism>
<evidence type="ECO:0000256" key="1">
    <source>
        <dbReference type="SAM" id="SignalP"/>
    </source>
</evidence>
<reference evidence="3 4" key="1">
    <citation type="submission" date="2016-06" db="EMBL/GenBank/DDBJ databases">
        <authorList>
            <person name="Kjaerup R.B."/>
            <person name="Dalgaard T.S."/>
            <person name="Juul-Madsen H.R."/>
        </authorList>
    </citation>
    <scope>NUCLEOTIDE SEQUENCE [LARGE SCALE GENOMIC DNA]</scope>
    <source>
        <strain evidence="3">LMG947</strain>
    </source>
</reference>
<dbReference type="SUPFAM" id="SSF47616">
    <property type="entry name" value="GST C-terminal domain-like"/>
    <property type="match status" value="1"/>
</dbReference>
<feature type="signal peptide" evidence="1">
    <location>
        <begin position="1"/>
        <end position="18"/>
    </location>
</feature>
<evidence type="ECO:0000259" key="2">
    <source>
        <dbReference type="PROSITE" id="PS50404"/>
    </source>
</evidence>
<dbReference type="EMBL" id="FLTX01000039">
    <property type="protein sequence ID" value="SBV51735.1"/>
    <property type="molecule type" value="Genomic_DNA"/>
</dbReference>
<dbReference type="InterPro" id="IPR004045">
    <property type="entry name" value="Glutathione_S-Trfase_N"/>
</dbReference>
<dbReference type="GO" id="GO:0016740">
    <property type="term" value="F:transferase activity"/>
    <property type="evidence" value="ECO:0007669"/>
    <property type="project" value="UniProtKB-KW"/>
</dbReference>
<accession>A0A1C3NMV6</accession>
<dbReference type="SFLD" id="SFLDG00358">
    <property type="entry name" value="Main_(cytGST)"/>
    <property type="match status" value="1"/>
</dbReference>
<evidence type="ECO:0000313" key="3">
    <source>
        <dbReference type="EMBL" id="SBV51735.1"/>
    </source>
</evidence>
<dbReference type="Proteomes" id="UP000092503">
    <property type="component" value="Unassembled WGS sequence"/>
</dbReference>
<dbReference type="SFLD" id="SFLDS00019">
    <property type="entry name" value="Glutathione_Transferase_(cytos"/>
    <property type="match status" value="1"/>
</dbReference>
<dbReference type="InterPro" id="IPR036282">
    <property type="entry name" value="Glutathione-S-Trfase_C_sf"/>
</dbReference>
<dbReference type="PANTHER" id="PTHR44051:SF21">
    <property type="entry name" value="GLUTATHIONE S-TRANSFERASE FAMILY PROTEIN"/>
    <property type="match status" value="1"/>
</dbReference>
<gene>
    <name evidence="3" type="ORF">XBLMG947_2525</name>
</gene>
<dbReference type="CDD" id="cd03057">
    <property type="entry name" value="GST_N_Beta"/>
    <property type="match status" value="1"/>
</dbReference>
<dbReference type="STRING" id="56449.XBLMG947_2525"/>
<dbReference type="Pfam" id="PF02798">
    <property type="entry name" value="GST_N"/>
    <property type="match status" value="1"/>
</dbReference>
<dbReference type="InterPro" id="IPR036249">
    <property type="entry name" value="Thioredoxin-like_sf"/>
</dbReference>
<protein>
    <submittedName>
        <fullName evidence="3">Glutathione S-transferase</fullName>
    </submittedName>
</protein>
<evidence type="ECO:0000313" key="4">
    <source>
        <dbReference type="Proteomes" id="UP000092503"/>
    </source>
</evidence>
<feature type="chain" id="PRO_5008679281" evidence="1">
    <location>
        <begin position="19"/>
        <end position="383"/>
    </location>
</feature>
<proteinExistence type="predicted"/>
<keyword evidence="1" id="KW-0732">Signal</keyword>
<feature type="domain" description="GST N-terminal" evidence="2">
    <location>
        <begin position="147"/>
        <end position="228"/>
    </location>
</feature>
<dbReference type="Gene3D" id="3.40.30.10">
    <property type="entry name" value="Glutaredoxin"/>
    <property type="match status" value="1"/>
</dbReference>